<accession>A0ABU8S3E5</accession>
<dbReference type="Proteomes" id="UP001361239">
    <property type="component" value="Unassembled WGS sequence"/>
</dbReference>
<gene>
    <name evidence="1" type="ORF">WG901_22295</name>
</gene>
<keyword evidence="2" id="KW-1185">Reference proteome</keyword>
<evidence type="ECO:0000313" key="2">
    <source>
        <dbReference type="Proteomes" id="UP001361239"/>
    </source>
</evidence>
<sequence length="59" mass="6739">MDLVECVAAWDAVVIRFFMSPNRDLEISCILADDFNLEDQCEMAGEAIDAIKRKLLRSF</sequence>
<dbReference type="EMBL" id="JBBHJZ010000007">
    <property type="protein sequence ID" value="MEJ5979401.1"/>
    <property type="molecule type" value="Genomic_DNA"/>
</dbReference>
<dbReference type="RefSeq" id="WP_339589337.1">
    <property type="nucleotide sequence ID" value="NZ_JBBHJZ010000007.1"/>
</dbReference>
<evidence type="ECO:0000313" key="1">
    <source>
        <dbReference type="EMBL" id="MEJ5979401.1"/>
    </source>
</evidence>
<proteinExistence type="predicted"/>
<comment type="caution">
    <text evidence="1">The sequence shown here is derived from an EMBL/GenBank/DDBJ whole genome shotgun (WGS) entry which is preliminary data.</text>
</comment>
<protein>
    <submittedName>
        <fullName evidence="1">Uncharacterized protein</fullName>
    </submittedName>
</protein>
<name>A0ABU8S3E5_9SPHN</name>
<reference evidence="1 2" key="1">
    <citation type="submission" date="2024-03" db="EMBL/GenBank/DDBJ databases">
        <authorList>
            <person name="Jo J.-H."/>
        </authorList>
    </citation>
    <scope>NUCLEOTIDE SEQUENCE [LARGE SCALE GENOMIC DNA]</scope>
    <source>
        <strain evidence="1 2">PS1R-30</strain>
    </source>
</reference>
<organism evidence="1 2">
    <name type="scientific">Novosphingobium anseongense</name>
    <dbReference type="NCBI Taxonomy" id="3133436"/>
    <lineage>
        <taxon>Bacteria</taxon>
        <taxon>Pseudomonadati</taxon>
        <taxon>Pseudomonadota</taxon>
        <taxon>Alphaproteobacteria</taxon>
        <taxon>Sphingomonadales</taxon>
        <taxon>Sphingomonadaceae</taxon>
        <taxon>Novosphingobium</taxon>
    </lineage>
</organism>